<dbReference type="GO" id="GO:0007165">
    <property type="term" value="P:signal transduction"/>
    <property type="evidence" value="ECO:0007669"/>
    <property type="project" value="UniProtKB-KW"/>
</dbReference>
<dbReference type="AlphaFoldDB" id="A0A0S1TKY3"/>
<dbReference type="GO" id="GO:0016020">
    <property type="term" value="C:membrane"/>
    <property type="evidence" value="ECO:0007669"/>
    <property type="project" value="UniProtKB-SubCell"/>
</dbReference>
<keyword evidence="7 10" id="KW-0675">Receptor</keyword>
<gene>
    <name evidence="10" type="primary">OR6</name>
</gene>
<evidence type="ECO:0000256" key="5">
    <source>
        <dbReference type="ARBA" id="ARBA00022989"/>
    </source>
</evidence>
<evidence type="ECO:0000256" key="6">
    <source>
        <dbReference type="ARBA" id="ARBA00023136"/>
    </source>
</evidence>
<name>A0A0S1TKY3_ATHDI</name>
<keyword evidence="4" id="KW-0552">Olfaction</keyword>
<protein>
    <submittedName>
        <fullName evidence="10">Odorant receptor 6</fullName>
    </submittedName>
</protein>
<proteinExistence type="evidence at transcript level"/>
<keyword evidence="3 9" id="KW-0812">Transmembrane</keyword>
<dbReference type="InterPro" id="IPR004117">
    <property type="entry name" value="7tm6_olfct_rcpt"/>
</dbReference>
<feature type="transmembrane region" description="Helical" evidence="9">
    <location>
        <begin position="233"/>
        <end position="257"/>
    </location>
</feature>
<evidence type="ECO:0000256" key="3">
    <source>
        <dbReference type="ARBA" id="ARBA00022692"/>
    </source>
</evidence>
<keyword evidence="2" id="KW-0716">Sensory transduction</keyword>
<sequence>IALTSLQQVKNTIQIITMQRIKKILFEDAAKLGDIKKVTEFRYMRLLRVNLLIINAWPSKEIGDKYANSWLYGVLQIVLNQFCLGTGILFLIKHSDWSFYQLGHMIITVILGFNAFVRIIITLPQSKKYRNLIKSFLTEMHLLYFKDDSEYAMEIHRKVHSISHLFTICLTAQMICGVVLFNSIPIWSNYYSGKYKEKNLVNTTYESTLYLSMPFDLSTNLNAHIFGCFYNCLMSYLCSSSICFMDLLLSLMVFNIWGHFKILLHNLETFPLPANKVFVSMENKNARVSAEMYSEEELKVIFEKLKQCIDYHRLIVS</sequence>
<evidence type="ECO:0000256" key="1">
    <source>
        <dbReference type="ARBA" id="ARBA00004141"/>
    </source>
</evidence>
<dbReference type="GO" id="GO:0004984">
    <property type="term" value="F:olfactory receptor activity"/>
    <property type="evidence" value="ECO:0007669"/>
    <property type="project" value="InterPro"/>
</dbReference>
<feature type="non-terminal residue" evidence="10">
    <location>
        <position position="1"/>
    </location>
</feature>
<evidence type="ECO:0000256" key="4">
    <source>
        <dbReference type="ARBA" id="ARBA00022725"/>
    </source>
</evidence>
<keyword evidence="8" id="KW-0807">Transducer</keyword>
<evidence type="ECO:0000256" key="8">
    <source>
        <dbReference type="ARBA" id="ARBA00023224"/>
    </source>
</evidence>
<accession>A0A0S1TKY3</accession>
<reference evidence="10" key="1">
    <citation type="journal article" date="2016" name="PLoS ONE">
        <title>Identification of Putative Chemosensory Receptor Genes from the Athetis dissimilis Antennal Transcriptome.</title>
        <authorList>
            <person name="Dong J."/>
            <person name="Song Y."/>
            <person name="Li W."/>
            <person name="Shi J."/>
            <person name="Wang Z."/>
        </authorList>
    </citation>
    <scope>NUCLEOTIDE SEQUENCE</scope>
    <source>
        <tissue evidence="10">Antenna</tissue>
    </source>
</reference>
<feature type="transmembrane region" description="Helical" evidence="9">
    <location>
        <begin position="98"/>
        <end position="121"/>
    </location>
</feature>
<feature type="transmembrane region" description="Helical" evidence="9">
    <location>
        <begin position="70"/>
        <end position="92"/>
    </location>
</feature>
<evidence type="ECO:0000256" key="9">
    <source>
        <dbReference type="SAM" id="Phobius"/>
    </source>
</evidence>
<evidence type="ECO:0000256" key="7">
    <source>
        <dbReference type="ARBA" id="ARBA00023170"/>
    </source>
</evidence>
<evidence type="ECO:0000313" key="10">
    <source>
        <dbReference type="EMBL" id="ALM26194.1"/>
    </source>
</evidence>
<feature type="transmembrane region" description="Helical" evidence="9">
    <location>
        <begin position="165"/>
        <end position="187"/>
    </location>
</feature>
<dbReference type="Pfam" id="PF02949">
    <property type="entry name" value="7tm_6"/>
    <property type="match status" value="1"/>
</dbReference>
<evidence type="ECO:0000256" key="2">
    <source>
        <dbReference type="ARBA" id="ARBA00022606"/>
    </source>
</evidence>
<dbReference type="GO" id="GO:0005549">
    <property type="term" value="F:odorant binding"/>
    <property type="evidence" value="ECO:0007669"/>
    <property type="project" value="InterPro"/>
</dbReference>
<comment type="subcellular location">
    <subcellularLocation>
        <location evidence="1">Membrane</location>
        <topology evidence="1">Multi-pass membrane protein</topology>
    </subcellularLocation>
</comment>
<keyword evidence="6 9" id="KW-0472">Membrane</keyword>
<organism evidence="10">
    <name type="scientific">Athetis dissimilis</name>
    <name type="common">Moth</name>
    <name type="synonym">Proxenus dissimilis</name>
    <dbReference type="NCBI Taxonomy" id="1737331"/>
    <lineage>
        <taxon>Eukaryota</taxon>
        <taxon>Metazoa</taxon>
        <taxon>Ecdysozoa</taxon>
        <taxon>Arthropoda</taxon>
        <taxon>Hexapoda</taxon>
        <taxon>Insecta</taxon>
        <taxon>Pterygota</taxon>
        <taxon>Neoptera</taxon>
        <taxon>Endopterygota</taxon>
        <taxon>Lepidoptera</taxon>
        <taxon>Glossata</taxon>
        <taxon>Ditrysia</taxon>
        <taxon>Noctuoidea</taxon>
        <taxon>Noctuidae</taxon>
        <taxon>Noctuinae</taxon>
        <taxon>Athetis</taxon>
    </lineage>
</organism>
<dbReference type="EMBL" id="KR935702">
    <property type="protein sequence ID" value="ALM26194.1"/>
    <property type="molecule type" value="mRNA"/>
</dbReference>
<keyword evidence="5 9" id="KW-1133">Transmembrane helix</keyword>